<dbReference type="InterPro" id="IPR017871">
    <property type="entry name" value="ABC_transporter-like_CS"/>
</dbReference>
<dbReference type="InterPro" id="IPR052156">
    <property type="entry name" value="BCAA_Transport_ATP-bd_LivF"/>
</dbReference>
<comment type="similarity">
    <text evidence="1">Belongs to the ABC transporter superfamily.</text>
</comment>
<dbReference type="SMART" id="SM00382">
    <property type="entry name" value="AAA"/>
    <property type="match status" value="1"/>
</dbReference>
<dbReference type="RefSeq" id="WP_073037799.1">
    <property type="nucleotide sequence ID" value="NZ_FQVB01000009.1"/>
</dbReference>
<dbReference type="AlphaFoldDB" id="A0A1M4XX57"/>
<dbReference type="InterPro" id="IPR003439">
    <property type="entry name" value="ABC_transporter-like_ATP-bd"/>
</dbReference>
<dbReference type="Pfam" id="PF00005">
    <property type="entry name" value="ABC_tran"/>
    <property type="match status" value="1"/>
</dbReference>
<dbReference type="GO" id="GO:0016887">
    <property type="term" value="F:ATP hydrolysis activity"/>
    <property type="evidence" value="ECO:0007669"/>
    <property type="project" value="InterPro"/>
</dbReference>
<reference evidence="8" key="1">
    <citation type="submission" date="2016-11" db="EMBL/GenBank/DDBJ databases">
        <authorList>
            <person name="Varghese N."/>
            <person name="Submissions S."/>
        </authorList>
    </citation>
    <scope>NUCLEOTIDE SEQUENCE [LARGE SCALE GENOMIC DNA]</scope>
    <source>
        <strain evidence="8">DSM 9756</strain>
    </source>
</reference>
<dbReference type="STRING" id="1121391.SAMN02745206_01140"/>
<name>A0A1M4XX57_9BACT</name>
<dbReference type="PROSITE" id="PS50893">
    <property type="entry name" value="ABC_TRANSPORTER_2"/>
    <property type="match status" value="1"/>
</dbReference>
<keyword evidence="5" id="KW-0029">Amino-acid transport</keyword>
<evidence type="ECO:0000313" key="7">
    <source>
        <dbReference type="EMBL" id="SHE98018.1"/>
    </source>
</evidence>
<keyword evidence="2" id="KW-0813">Transport</keyword>
<sequence length="233" mass="25984">MIEVQDLHVFIGENKVLHGVSLDVRPKETVAVVGANGAGKTTLIRTLMGLLKPARGKVLLDGTDIGSLAPHEIAHRGMACVPEGRRVFKDLTVRENLEMGAFRKEARSRLSESFEWVTEMFPILRERWNQRAGTLSGGEQQMLAIGRALMARPVVLLIDELSLGLAPLIVKDIFEQLRRIRKEMTVLLVEQNVEMTLKNSDRAYVMETGRLVRHGPSAELLGDPKIREAYLGL</sequence>
<dbReference type="PANTHER" id="PTHR43820">
    <property type="entry name" value="HIGH-AFFINITY BRANCHED-CHAIN AMINO ACID TRANSPORT ATP-BINDING PROTEIN LIVF"/>
    <property type="match status" value="1"/>
</dbReference>
<keyword evidence="8" id="KW-1185">Reference proteome</keyword>
<evidence type="ECO:0000256" key="2">
    <source>
        <dbReference type="ARBA" id="ARBA00022448"/>
    </source>
</evidence>
<organism evidence="7 8">
    <name type="scientific">Desulfacinum infernum DSM 9756</name>
    <dbReference type="NCBI Taxonomy" id="1121391"/>
    <lineage>
        <taxon>Bacteria</taxon>
        <taxon>Pseudomonadati</taxon>
        <taxon>Thermodesulfobacteriota</taxon>
        <taxon>Syntrophobacteria</taxon>
        <taxon>Syntrophobacterales</taxon>
        <taxon>Syntrophobacteraceae</taxon>
        <taxon>Desulfacinum</taxon>
    </lineage>
</organism>
<dbReference type="Proteomes" id="UP000184076">
    <property type="component" value="Unassembled WGS sequence"/>
</dbReference>
<keyword evidence="3" id="KW-0547">Nucleotide-binding</keyword>
<dbReference type="PANTHER" id="PTHR43820:SF4">
    <property type="entry name" value="HIGH-AFFINITY BRANCHED-CHAIN AMINO ACID TRANSPORT ATP-BINDING PROTEIN LIVF"/>
    <property type="match status" value="1"/>
</dbReference>
<dbReference type="PROSITE" id="PS00211">
    <property type="entry name" value="ABC_TRANSPORTER_1"/>
    <property type="match status" value="1"/>
</dbReference>
<dbReference type="Gene3D" id="3.40.50.300">
    <property type="entry name" value="P-loop containing nucleotide triphosphate hydrolases"/>
    <property type="match status" value="1"/>
</dbReference>
<evidence type="ECO:0000256" key="1">
    <source>
        <dbReference type="ARBA" id="ARBA00005417"/>
    </source>
</evidence>
<dbReference type="InterPro" id="IPR027417">
    <property type="entry name" value="P-loop_NTPase"/>
</dbReference>
<evidence type="ECO:0000256" key="3">
    <source>
        <dbReference type="ARBA" id="ARBA00022741"/>
    </source>
</evidence>
<feature type="domain" description="ABC transporter" evidence="6">
    <location>
        <begin position="2"/>
        <end position="233"/>
    </location>
</feature>
<dbReference type="SUPFAM" id="SSF52540">
    <property type="entry name" value="P-loop containing nucleoside triphosphate hydrolases"/>
    <property type="match status" value="1"/>
</dbReference>
<dbReference type="GO" id="GO:0015658">
    <property type="term" value="F:branched-chain amino acid transmembrane transporter activity"/>
    <property type="evidence" value="ECO:0007669"/>
    <property type="project" value="TreeGrafter"/>
</dbReference>
<dbReference type="OrthoDB" id="9778870at2"/>
<protein>
    <submittedName>
        <fullName evidence="7">Amino acid/amide ABC transporter ATP-binding protein 2, HAAT family</fullName>
    </submittedName>
</protein>
<evidence type="ECO:0000256" key="5">
    <source>
        <dbReference type="ARBA" id="ARBA00022970"/>
    </source>
</evidence>
<dbReference type="GO" id="GO:0015807">
    <property type="term" value="P:L-amino acid transport"/>
    <property type="evidence" value="ECO:0007669"/>
    <property type="project" value="TreeGrafter"/>
</dbReference>
<dbReference type="GO" id="GO:0005524">
    <property type="term" value="F:ATP binding"/>
    <property type="evidence" value="ECO:0007669"/>
    <property type="project" value="UniProtKB-KW"/>
</dbReference>
<evidence type="ECO:0000259" key="6">
    <source>
        <dbReference type="PROSITE" id="PS50893"/>
    </source>
</evidence>
<proteinExistence type="inferred from homology"/>
<dbReference type="InterPro" id="IPR003593">
    <property type="entry name" value="AAA+_ATPase"/>
</dbReference>
<evidence type="ECO:0000256" key="4">
    <source>
        <dbReference type="ARBA" id="ARBA00022840"/>
    </source>
</evidence>
<dbReference type="CDD" id="cd03224">
    <property type="entry name" value="ABC_TM1139_LivF_branched"/>
    <property type="match status" value="1"/>
</dbReference>
<gene>
    <name evidence="7" type="ORF">SAMN02745206_01140</name>
</gene>
<evidence type="ECO:0000313" key="8">
    <source>
        <dbReference type="Proteomes" id="UP000184076"/>
    </source>
</evidence>
<accession>A0A1M4XX57</accession>
<dbReference type="EMBL" id="FQVB01000009">
    <property type="protein sequence ID" value="SHE98018.1"/>
    <property type="molecule type" value="Genomic_DNA"/>
</dbReference>
<keyword evidence="4 7" id="KW-0067">ATP-binding</keyword>